<organism evidence="1">
    <name type="scientific">termite gut metagenome</name>
    <dbReference type="NCBI Taxonomy" id="433724"/>
    <lineage>
        <taxon>unclassified sequences</taxon>
        <taxon>metagenomes</taxon>
        <taxon>organismal metagenomes</taxon>
    </lineage>
</organism>
<dbReference type="AlphaFoldDB" id="A0A5J4SF37"/>
<dbReference type="InterPro" id="IPR011335">
    <property type="entry name" value="Restrct_endonuc-II-like"/>
</dbReference>
<evidence type="ECO:0008006" key="2">
    <source>
        <dbReference type="Google" id="ProtNLM"/>
    </source>
</evidence>
<protein>
    <recommendedName>
        <fullName evidence="2">DUF559 domain-containing protein</fullName>
    </recommendedName>
</protein>
<dbReference type="Gene3D" id="3.40.960.10">
    <property type="entry name" value="VSR Endonuclease"/>
    <property type="match status" value="1"/>
</dbReference>
<dbReference type="EMBL" id="SNRY01000207">
    <property type="protein sequence ID" value="KAA6344647.1"/>
    <property type="molecule type" value="Genomic_DNA"/>
</dbReference>
<dbReference type="SUPFAM" id="SSF52980">
    <property type="entry name" value="Restriction endonuclease-like"/>
    <property type="match status" value="1"/>
</dbReference>
<gene>
    <name evidence="1" type="ORF">EZS27_007737</name>
</gene>
<name>A0A5J4SF37_9ZZZZ</name>
<reference evidence="1" key="1">
    <citation type="submission" date="2019-03" db="EMBL/GenBank/DDBJ databases">
        <title>Single cell metagenomics reveals metabolic interactions within the superorganism composed of flagellate Streblomastix strix and complex community of Bacteroidetes bacteria on its surface.</title>
        <authorList>
            <person name="Treitli S.C."/>
            <person name="Kolisko M."/>
            <person name="Husnik F."/>
            <person name="Keeling P."/>
            <person name="Hampl V."/>
        </authorList>
    </citation>
    <scope>NUCLEOTIDE SEQUENCE</scope>
    <source>
        <strain evidence="1">STM</strain>
    </source>
</reference>
<proteinExistence type="predicted"/>
<comment type="caution">
    <text evidence="1">The sequence shown here is derived from an EMBL/GenBank/DDBJ whole genome shotgun (WGS) entry which is preliminary data.</text>
</comment>
<sequence length="137" mass="16743">MKQSIKKTTTVRKLKSSDFKEKKILVGTSKLEVDFADLFLRPYKIKYEYQYFARDIGRYYDYYLPDFNVLIEVDGDYFHSYGLTYENMNHMQKKSKRIDRLKDEWAIVKHIKLIRIWEHEIREHPEIVRKKLKSVIT</sequence>
<evidence type="ECO:0000313" key="1">
    <source>
        <dbReference type="EMBL" id="KAA6344647.1"/>
    </source>
</evidence>
<accession>A0A5J4SF37</accession>